<proteinExistence type="inferred from homology"/>
<dbReference type="RefSeq" id="XP_018690763.1">
    <property type="nucleotide sequence ID" value="XM_018839642.1"/>
</dbReference>
<dbReference type="Gene3D" id="3.50.50.60">
    <property type="entry name" value="FAD/NAD(P)-binding domain"/>
    <property type="match status" value="3"/>
</dbReference>
<comment type="similarity">
    <text evidence="2">Belongs to the FAD-binding monooxygenase family.</text>
</comment>
<dbReference type="AlphaFoldDB" id="A0A178ZD51"/>
<keyword evidence="3" id="KW-0285">Flavoprotein</keyword>
<organism evidence="6 7">
    <name type="scientific">Fonsecaea erecta</name>
    <dbReference type="NCBI Taxonomy" id="1367422"/>
    <lineage>
        <taxon>Eukaryota</taxon>
        <taxon>Fungi</taxon>
        <taxon>Dikarya</taxon>
        <taxon>Ascomycota</taxon>
        <taxon>Pezizomycotina</taxon>
        <taxon>Eurotiomycetes</taxon>
        <taxon>Chaetothyriomycetidae</taxon>
        <taxon>Chaetothyriales</taxon>
        <taxon>Herpotrichiellaceae</taxon>
        <taxon>Fonsecaea</taxon>
    </lineage>
</organism>
<dbReference type="PANTHER" id="PTHR42877:SF8">
    <property type="entry name" value="MONOOXYGENASE"/>
    <property type="match status" value="1"/>
</dbReference>
<keyword evidence="7" id="KW-1185">Reference proteome</keyword>
<evidence type="ECO:0000313" key="7">
    <source>
        <dbReference type="Proteomes" id="UP000078343"/>
    </source>
</evidence>
<dbReference type="Proteomes" id="UP000078343">
    <property type="component" value="Unassembled WGS sequence"/>
</dbReference>
<dbReference type="InterPro" id="IPR036188">
    <property type="entry name" value="FAD/NAD-bd_sf"/>
</dbReference>
<evidence type="ECO:0000256" key="5">
    <source>
        <dbReference type="ARBA" id="ARBA00023002"/>
    </source>
</evidence>
<dbReference type="InterPro" id="IPR051209">
    <property type="entry name" value="FAD-bind_Monooxygenase_sf"/>
</dbReference>
<dbReference type="Pfam" id="PF00743">
    <property type="entry name" value="FMO-like"/>
    <property type="match status" value="1"/>
</dbReference>
<accession>A0A178ZD51</accession>
<evidence type="ECO:0000256" key="4">
    <source>
        <dbReference type="ARBA" id="ARBA00022827"/>
    </source>
</evidence>
<dbReference type="PANTHER" id="PTHR42877">
    <property type="entry name" value="L-ORNITHINE N(5)-MONOOXYGENASE-RELATED"/>
    <property type="match status" value="1"/>
</dbReference>
<evidence type="ECO:0000256" key="1">
    <source>
        <dbReference type="ARBA" id="ARBA00001974"/>
    </source>
</evidence>
<comment type="caution">
    <text evidence="6">The sequence shown here is derived from an EMBL/GenBank/DDBJ whole genome shotgun (WGS) entry which is preliminary data.</text>
</comment>
<name>A0A178ZD51_9EURO</name>
<dbReference type="GeneID" id="30012302"/>
<reference evidence="6 7" key="1">
    <citation type="submission" date="2016-04" db="EMBL/GenBank/DDBJ databases">
        <title>Draft genome of Fonsecaea erecta CBS 125763.</title>
        <authorList>
            <person name="Weiss V.A."/>
            <person name="Vicente V.A."/>
            <person name="Raittz R.T."/>
            <person name="Moreno L.F."/>
            <person name="De Souza E.M."/>
            <person name="Pedrosa F.O."/>
            <person name="Steffens M.B."/>
            <person name="Faoro H."/>
            <person name="Tadra-Sfeir M.Z."/>
            <person name="Najafzadeh M.J."/>
            <person name="Felipe M.S."/>
            <person name="Teixeira M."/>
            <person name="Sun J."/>
            <person name="Xi L."/>
            <person name="Gomes R."/>
            <person name="De Azevedo C.M."/>
            <person name="Salgado C.G."/>
            <person name="Da Silva M.B."/>
            <person name="Nascimento M.F."/>
            <person name="Queiroz-Telles F."/>
            <person name="Attili D.S."/>
            <person name="Gorbushina A."/>
        </authorList>
    </citation>
    <scope>NUCLEOTIDE SEQUENCE [LARGE SCALE GENOMIC DNA]</scope>
    <source>
        <strain evidence="6 7">CBS 125763</strain>
    </source>
</reference>
<dbReference type="EMBL" id="LVYI01000007">
    <property type="protein sequence ID" value="OAP57396.1"/>
    <property type="molecule type" value="Genomic_DNA"/>
</dbReference>
<dbReference type="GO" id="GO:0050661">
    <property type="term" value="F:NADP binding"/>
    <property type="evidence" value="ECO:0007669"/>
    <property type="project" value="InterPro"/>
</dbReference>
<dbReference type="GO" id="GO:0004499">
    <property type="term" value="F:N,N-dimethylaniline monooxygenase activity"/>
    <property type="evidence" value="ECO:0007669"/>
    <property type="project" value="InterPro"/>
</dbReference>
<comment type="cofactor">
    <cofactor evidence="1">
        <name>FAD</name>
        <dbReference type="ChEBI" id="CHEBI:57692"/>
    </cofactor>
</comment>
<keyword evidence="4" id="KW-0274">FAD</keyword>
<gene>
    <name evidence="6" type="ORF">AYL99_08134</name>
</gene>
<keyword evidence="5" id="KW-0560">Oxidoreductase</keyword>
<evidence type="ECO:0000256" key="3">
    <source>
        <dbReference type="ARBA" id="ARBA00022630"/>
    </source>
</evidence>
<dbReference type="SUPFAM" id="SSF51905">
    <property type="entry name" value="FAD/NAD(P)-binding domain"/>
    <property type="match status" value="3"/>
</dbReference>
<dbReference type="PRINTS" id="PR00419">
    <property type="entry name" value="ADXRDTASE"/>
</dbReference>
<dbReference type="Pfam" id="PF13450">
    <property type="entry name" value="NAD_binding_8"/>
    <property type="match status" value="1"/>
</dbReference>
<dbReference type="GO" id="GO:0050660">
    <property type="term" value="F:flavin adenine dinucleotide binding"/>
    <property type="evidence" value="ECO:0007669"/>
    <property type="project" value="InterPro"/>
</dbReference>
<sequence>MKAVANLPAHEEEPFPGAKYLGQKVASHVENAFLEQSEHPYMIKEQWHSKPQHLRVIHVGAGAAGLLMAYKMKKNFQDYSLVCYEKNAQVGGTWFENRYPGCACDVPAHAYTYSFEPNPNWSSFYAYAPEIKEYFQNFAKKYDLMPFVKLNCRVLKAVWQEERGIYEVEIDADGKIIRPSIPGLHDFKGELMHSASWDSSCDWTGKRVAVIGTGSSAIQIVPQIQKSAKHLVAFMRSVTWISPMIGQDTLEEQRSKAQGEVPPNAQYFFSDEEKNAFRDDPEFHLQYRKKLEASVNNLFEMFLKDSETNHAAERLMKAEMLRRIGPGHEELKEKLIPHWPPGCRRITPGDGYLEALVQSNVTTCHKEIAKIVSEGVVDEDGHLHEVDILICATGFNLAFVPPFDVRGVNGLSMAEAFQPEPRVYLATTVPKFPNYFVINGVRGSWASGTTLPSHEVCVEYVLQCAKRMQAEGIKAIEVRDEPVDQLYRHIDLWHARGVWGADCKSWYKNNIVGGKLWIWGGSCLHFMKTLKEVKYEHYNFRYHTNMWAYLGNGQIEAEVKHDLPNLTPYMRNEDVPWFI</sequence>
<evidence type="ECO:0000256" key="2">
    <source>
        <dbReference type="ARBA" id="ARBA00010139"/>
    </source>
</evidence>
<protein>
    <submittedName>
        <fullName evidence="6">Uncharacterized protein</fullName>
    </submittedName>
</protein>
<evidence type="ECO:0000313" key="6">
    <source>
        <dbReference type="EMBL" id="OAP57396.1"/>
    </source>
</evidence>
<dbReference type="InterPro" id="IPR020946">
    <property type="entry name" value="Flavin_mOase-like"/>
</dbReference>
<dbReference type="OrthoDB" id="74360at2759"/>